<keyword evidence="6 10" id="KW-0472">Membrane</keyword>
<dbReference type="GO" id="GO:0015031">
    <property type="term" value="P:protein transport"/>
    <property type="evidence" value="ECO:0007669"/>
    <property type="project" value="UniProtKB-KW"/>
</dbReference>
<keyword evidence="12" id="KW-1185">Reference proteome</keyword>
<comment type="similarity">
    <text evidence="9 10">Belongs to the GOSR2 family.</text>
</comment>
<dbReference type="GO" id="GO:0031902">
    <property type="term" value="C:late endosome membrane"/>
    <property type="evidence" value="ECO:0007669"/>
    <property type="project" value="TreeGrafter"/>
</dbReference>
<keyword evidence="5" id="KW-0333">Golgi apparatus</keyword>
<dbReference type="GO" id="GO:0006906">
    <property type="term" value="P:vesicle fusion"/>
    <property type="evidence" value="ECO:0007669"/>
    <property type="project" value="TreeGrafter"/>
</dbReference>
<evidence type="ECO:0000256" key="8">
    <source>
        <dbReference type="ARBA" id="ARBA00037862"/>
    </source>
</evidence>
<dbReference type="Pfam" id="PF12352">
    <property type="entry name" value="V-SNARE_C"/>
    <property type="match status" value="1"/>
</dbReference>
<evidence type="ECO:0000313" key="12">
    <source>
        <dbReference type="Proteomes" id="UP001152795"/>
    </source>
</evidence>
<evidence type="ECO:0000256" key="10">
    <source>
        <dbReference type="PIRNR" id="PIRNR028865"/>
    </source>
</evidence>
<evidence type="ECO:0000256" key="6">
    <source>
        <dbReference type="ARBA" id="ARBA00023136"/>
    </source>
</evidence>
<dbReference type="Gene3D" id="1.20.5.110">
    <property type="match status" value="1"/>
</dbReference>
<evidence type="ECO:0000256" key="3">
    <source>
        <dbReference type="ARBA" id="ARBA00022927"/>
    </source>
</evidence>
<dbReference type="Proteomes" id="UP001152795">
    <property type="component" value="Unassembled WGS sequence"/>
</dbReference>
<evidence type="ECO:0000256" key="2">
    <source>
        <dbReference type="ARBA" id="ARBA00022692"/>
    </source>
</evidence>
<protein>
    <submittedName>
        <fullName evidence="11">Golgi SNAP receptor complex member 2-like</fullName>
    </submittedName>
</protein>
<keyword evidence="11" id="KW-0675">Receptor</keyword>
<gene>
    <name evidence="11" type="ORF">PACLA_8A075501</name>
</gene>
<dbReference type="PANTHER" id="PTHR21230">
    <property type="entry name" value="VESICLE TRANSPORT V-SNARE PROTEIN VTI1-RELATED"/>
    <property type="match status" value="1"/>
</dbReference>
<evidence type="ECO:0000256" key="9">
    <source>
        <dbReference type="ARBA" id="ARBA00038172"/>
    </source>
</evidence>
<evidence type="ECO:0000313" key="11">
    <source>
        <dbReference type="EMBL" id="CAB3987781.1"/>
    </source>
</evidence>
<dbReference type="GO" id="GO:0031201">
    <property type="term" value="C:SNARE complex"/>
    <property type="evidence" value="ECO:0007669"/>
    <property type="project" value="TreeGrafter"/>
</dbReference>
<dbReference type="InterPro" id="IPR027027">
    <property type="entry name" value="GOSR2/Membrin/Bos1"/>
</dbReference>
<keyword evidence="2" id="KW-0812">Transmembrane</keyword>
<keyword evidence="3 10" id="KW-0653">Protein transport</keyword>
<comment type="caution">
    <text evidence="11">The sequence shown here is derived from an EMBL/GenBank/DDBJ whole genome shotgun (WGS) entry which is preliminary data.</text>
</comment>
<dbReference type="OrthoDB" id="158360at2759"/>
<evidence type="ECO:0000256" key="7">
    <source>
        <dbReference type="ARBA" id="ARBA00037078"/>
    </source>
</evidence>
<comment type="subcellular location">
    <subcellularLocation>
        <location evidence="8">Golgi apparatus</location>
        <location evidence="8">cis-Golgi network membrane</location>
        <topology evidence="8">Single-pass type IV membrane protein</topology>
    </subcellularLocation>
</comment>
<dbReference type="SUPFAM" id="SSF47661">
    <property type="entry name" value="t-snare proteins"/>
    <property type="match status" value="1"/>
</dbReference>
<organism evidence="11 12">
    <name type="scientific">Paramuricea clavata</name>
    <name type="common">Red gorgonian</name>
    <name type="synonym">Violescent sea-whip</name>
    <dbReference type="NCBI Taxonomy" id="317549"/>
    <lineage>
        <taxon>Eukaryota</taxon>
        <taxon>Metazoa</taxon>
        <taxon>Cnidaria</taxon>
        <taxon>Anthozoa</taxon>
        <taxon>Octocorallia</taxon>
        <taxon>Malacalcyonacea</taxon>
        <taxon>Plexauridae</taxon>
        <taxon>Paramuricea</taxon>
    </lineage>
</organism>
<evidence type="ECO:0000256" key="4">
    <source>
        <dbReference type="ARBA" id="ARBA00022989"/>
    </source>
</evidence>
<dbReference type="GO" id="GO:0012507">
    <property type="term" value="C:ER to Golgi transport vesicle membrane"/>
    <property type="evidence" value="ECO:0007669"/>
    <property type="project" value="TreeGrafter"/>
</dbReference>
<evidence type="ECO:0000256" key="1">
    <source>
        <dbReference type="ARBA" id="ARBA00022448"/>
    </source>
</evidence>
<reference evidence="11" key="1">
    <citation type="submission" date="2020-04" db="EMBL/GenBank/DDBJ databases">
        <authorList>
            <person name="Alioto T."/>
            <person name="Alioto T."/>
            <person name="Gomez Garrido J."/>
        </authorList>
    </citation>
    <scope>NUCLEOTIDE SEQUENCE</scope>
    <source>
        <strain evidence="11">A484AB</strain>
    </source>
</reference>
<evidence type="ECO:0000256" key="5">
    <source>
        <dbReference type="ARBA" id="ARBA00023034"/>
    </source>
</evidence>
<keyword evidence="4" id="KW-1133">Transmembrane helix</keyword>
<comment type="function">
    <text evidence="7 10">Involved in transport of proteins from the cis/medial-Golgi to the trans-Golgi network.</text>
</comment>
<dbReference type="PIRSF" id="PIRSF028865">
    <property type="entry name" value="Membrin-2"/>
    <property type="match status" value="1"/>
</dbReference>
<dbReference type="SUPFAM" id="SSF58038">
    <property type="entry name" value="SNARE fusion complex"/>
    <property type="match status" value="1"/>
</dbReference>
<dbReference type="AlphaFoldDB" id="A0A6S7GT72"/>
<dbReference type="GO" id="GO:0000149">
    <property type="term" value="F:SNARE binding"/>
    <property type="evidence" value="ECO:0007669"/>
    <property type="project" value="TreeGrafter"/>
</dbReference>
<keyword evidence="1 10" id="KW-0813">Transport</keyword>
<dbReference type="InterPro" id="IPR010989">
    <property type="entry name" value="SNARE"/>
</dbReference>
<dbReference type="GO" id="GO:0005484">
    <property type="term" value="F:SNAP receptor activity"/>
    <property type="evidence" value="ECO:0007669"/>
    <property type="project" value="InterPro"/>
</dbReference>
<proteinExistence type="inferred from homology"/>
<accession>A0A6S7GT72</accession>
<dbReference type="GO" id="GO:0005794">
    <property type="term" value="C:Golgi apparatus"/>
    <property type="evidence" value="ECO:0007669"/>
    <property type="project" value="UniProtKB-SubCell"/>
</dbReference>
<dbReference type="EMBL" id="CACRXK020001233">
    <property type="protein sequence ID" value="CAB3987781.1"/>
    <property type="molecule type" value="Genomic_DNA"/>
</dbReference>
<name>A0A6S7GT72_PARCT</name>
<dbReference type="PANTHER" id="PTHR21230:SF1">
    <property type="entry name" value="GOLGI SNAP RECEPTOR COMPLEX MEMBER 2"/>
    <property type="match status" value="1"/>
</dbReference>
<dbReference type="GO" id="GO:0005789">
    <property type="term" value="C:endoplasmic reticulum membrane"/>
    <property type="evidence" value="ECO:0007669"/>
    <property type="project" value="TreeGrafter"/>
</dbReference>
<sequence>MVFNFEVKFGCTVCSAKMAEMETLYKQTNKLTLEIQGLLNRLATSRGGDANDIENQIESNLQTIGTNCERLNILVNKEPAHRRQNSKMKVDQLIYDQRHLEAALRNYRQKQMLQKKEEQEREELLQRKFTANNGDTSIMIDHALQHNSSLHNASQGVDDLLGSGSSILTNLREQRITLKGVHKRILDIASTLGLSNTLIRLIDKRGTQDKWIVFGGIIVTCIIMFLVVKYLT</sequence>
<dbReference type="CDD" id="cd15863">
    <property type="entry name" value="SNARE_GS27"/>
    <property type="match status" value="1"/>
</dbReference>